<proteinExistence type="predicted"/>
<keyword evidence="1" id="KW-0175">Coiled coil</keyword>
<keyword evidence="2" id="KW-0732">Signal</keyword>
<dbReference type="PROSITE" id="PS51257">
    <property type="entry name" value="PROKAR_LIPOPROTEIN"/>
    <property type="match status" value="1"/>
</dbReference>
<dbReference type="RefSeq" id="WP_192030161.1">
    <property type="nucleotide sequence ID" value="NZ_JACYTR010000029.1"/>
</dbReference>
<dbReference type="GO" id="GO:0015288">
    <property type="term" value="F:porin activity"/>
    <property type="evidence" value="ECO:0007669"/>
    <property type="project" value="InterPro"/>
</dbReference>
<dbReference type="Gene3D" id="2.40.160.10">
    <property type="entry name" value="Porin"/>
    <property type="match status" value="1"/>
</dbReference>
<evidence type="ECO:0000256" key="1">
    <source>
        <dbReference type="SAM" id="Coils"/>
    </source>
</evidence>
<dbReference type="EMBL" id="JACYTR010000029">
    <property type="protein sequence ID" value="MBD8526741.1"/>
    <property type="molecule type" value="Genomic_DNA"/>
</dbReference>
<dbReference type="Pfam" id="PF13609">
    <property type="entry name" value="Porin_4"/>
    <property type="match status" value="1"/>
</dbReference>
<evidence type="ECO:0000259" key="3">
    <source>
        <dbReference type="Pfam" id="PF13609"/>
    </source>
</evidence>
<feature type="domain" description="Porin" evidence="3">
    <location>
        <begin position="241"/>
        <end position="396"/>
    </location>
</feature>
<evidence type="ECO:0000256" key="2">
    <source>
        <dbReference type="SAM" id="SignalP"/>
    </source>
</evidence>
<dbReference type="InterPro" id="IPR033900">
    <property type="entry name" value="Gram_neg_porin_domain"/>
</dbReference>
<organism evidence="4 5">
    <name type="scientific">Pseudomarimonas arenosa</name>
    <dbReference type="NCBI Taxonomy" id="2774145"/>
    <lineage>
        <taxon>Bacteria</taxon>
        <taxon>Pseudomonadati</taxon>
        <taxon>Pseudomonadota</taxon>
        <taxon>Gammaproteobacteria</taxon>
        <taxon>Lysobacterales</taxon>
        <taxon>Lysobacteraceae</taxon>
        <taxon>Pseudomarimonas</taxon>
    </lineage>
</organism>
<reference evidence="4 5" key="1">
    <citation type="submission" date="2020-09" db="EMBL/GenBank/DDBJ databases">
        <title>Pseudoxanthomonas sp. CAU 1598 isolated from sand of Yaerae Beach.</title>
        <authorList>
            <person name="Kim W."/>
        </authorList>
    </citation>
    <scope>NUCLEOTIDE SEQUENCE [LARGE SCALE GENOMIC DNA]</scope>
    <source>
        <strain evidence="4 5">CAU 1598</strain>
    </source>
</reference>
<dbReference type="AlphaFoldDB" id="A0AAW3ZL28"/>
<dbReference type="Proteomes" id="UP000613768">
    <property type="component" value="Unassembled WGS sequence"/>
</dbReference>
<feature type="chain" id="PRO_5043935431" evidence="2">
    <location>
        <begin position="22"/>
        <end position="416"/>
    </location>
</feature>
<keyword evidence="5" id="KW-1185">Reference proteome</keyword>
<evidence type="ECO:0000313" key="5">
    <source>
        <dbReference type="Proteomes" id="UP000613768"/>
    </source>
</evidence>
<comment type="caution">
    <text evidence="4">The sequence shown here is derived from an EMBL/GenBank/DDBJ whole genome shotgun (WGS) entry which is preliminary data.</text>
</comment>
<sequence length="416" mass="46299">MNRLPLACGIAALLACAQAGAANTPSMEELWQLVQKQQAEIEALKQQLQSTQQNVAKQEQQSQATEQKLVANEQLIAETDASVQEILDRPPSKSEWAENTQIGGYGELHYNGGDADQIDFHRFVLFFGHQFSDRVRLNTELELEHSLAGDGAPGEVELEQAYIEFDINSSLRTKAGLFLLPIGMLNEVHEPPTFYGVERNPIESRIIPTTWWEAGASLSGEFSPSLRWDAAVHSGLATSASSNYAVRNGRQKVAEALADDLAYTFRLRYLPIPGLQLAANYQRQEDITQSQDPLAGGADLWSAHAIWNVNGFGLKALWARWNLDGAGPRSLGADVQKGYFIEPSYQFNKHWGVFARYNEWDNRAGDRIDSEFQQTDVGVNFWPHPNVVLKADYQFQSLPNGGDGDDRINLGVGYQF</sequence>
<dbReference type="SUPFAM" id="SSF56935">
    <property type="entry name" value="Porins"/>
    <property type="match status" value="1"/>
</dbReference>
<dbReference type="InterPro" id="IPR023614">
    <property type="entry name" value="Porin_dom_sf"/>
</dbReference>
<feature type="signal peptide" evidence="2">
    <location>
        <begin position="1"/>
        <end position="21"/>
    </location>
</feature>
<feature type="coiled-coil region" evidence="1">
    <location>
        <begin position="27"/>
        <end position="68"/>
    </location>
</feature>
<accession>A0AAW3ZL28</accession>
<protein>
    <submittedName>
        <fullName evidence="4">Porin</fullName>
    </submittedName>
</protein>
<gene>
    <name evidence="4" type="ORF">IFO71_13445</name>
</gene>
<name>A0AAW3ZL28_9GAMM</name>
<dbReference type="GO" id="GO:0016020">
    <property type="term" value="C:membrane"/>
    <property type="evidence" value="ECO:0007669"/>
    <property type="project" value="InterPro"/>
</dbReference>
<evidence type="ECO:0000313" key="4">
    <source>
        <dbReference type="EMBL" id="MBD8526741.1"/>
    </source>
</evidence>